<dbReference type="AlphaFoldDB" id="A0AAV5MG12"/>
<evidence type="ECO:0000256" key="3">
    <source>
        <dbReference type="SAM" id="MobiDB-lite"/>
    </source>
</evidence>
<proteinExistence type="predicted"/>
<sequence length="462" mass="51827">MDQQPHLIKNQADTKSKRVEQAVVPGSEEEAIEVEHLLAEPKSDHVSVDGFLCFDKENSEKHLKVDGFGYDYGWKINCGMDCDIQGGADIKFEALDGWLDEVDEVDDIQAGQTLSGAYEDFLLDVELPEKFSELDYGCCDGSHIGNSSTESHSPVFSGSSNSTSGISESPIATVQESDCKNGLPGKNGCGYEATATNEIHPTTEDLQNLNESDDDEKPLVSLILSKKKAKVSTKLTKGGMLCRQMRLRKPTVRYIDESSRLSSTAPRSKRLKVQHDNELPEVLSESRLLRGRVKKVVPKSELQSDDDLTASDYEDDKKKTKRSKMSSDRRKHQRMWTLEEVVKLVDGISQYGVGKWTAIKRLLFSSSVYRTPIDLRDKWRNLVRSSCGHKRNNKEVERNLKHTARPLPKTVVRRVRELATIYPYPNVCSPKIEHVTPTKHPARAKVAQLCPRGKNVSRKNGT</sequence>
<dbReference type="Proteomes" id="UP001054252">
    <property type="component" value="Unassembled WGS sequence"/>
</dbReference>
<dbReference type="SUPFAM" id="SSF46689">
    <property type="entry name" value="Homeodomain-like"/>
    <property type="match status" value="1"/>
</dbReference>
<evidence type="ECO:0000313" key="6">
    <source>
        <dbReference type="EMBL" id="GKV48437.1"/>
    </source>
</evidence>
<keyword evidence="2" id="KW-0539">Nucleus</keyword>
<comment type="caution">
    <text evidence="6">The sequence shown here is derived from an EMBL/GenBank/DDBJ whole genome shotgun (WGS) entry which is preliminary data.</text>
</comment>
<feature type="region of interest" description="Disordered" evidence="3">
    <location>
        <begin position="147"/>
        <end position="167"/>
    </location>
</feature>
<dbReference type="PROSITE" id="PS51294">
    <property type="entry name" value="HTH_MYB"/>
    <property type="match status" value="1"/>
</dbReference>
<dbReference type="Gene3D" id="1.10.246.220">
    <property type="match status" value="1"/>
</dbReference>
<evidence type="ECO:0000259" key="4">
    <source>
        <dbReference type="PROSITE" id="PS50090"/>
    </source>
</evidence>
<feature type="region of interest" description="Disordered" evidence="3">
    <location>
        <begin position="253"/>
        <end position="277"/>
    </location>
</feature>
<dbReference type="PROSITE" id="PS50090">
    <property type="entry name" value="MYB_LIKE"/>
    <property type="match status" value="1"/>
</dbReference>
<dbReference type="InterPro" id="IPR001005">
    <property type="entry name" value="SANT/Myb"/>
</dbReference>
<dbReference type="GO" id="GO:0005634">
    <property type="term" value="C:nucleus"/>
    <property type="evidence" value="ECO:0007669"/>
    <property type="project" value="UniProtKB-SubCell"/>
</dbReference>
<evidence type="ECO:0000256" key="1">
    <source>
        <dbReference type="ARBA" id="ARBA00004123"/>
    </source>
</evidence>
<accession>A0AAV5MG12</accession>
<feature type="compositionally biased region" description="Low complexity" evidence="3">
    <location>
        <begin position="153"/>
        <end position="167"/>
    </location>
</feature>
<gene>
    <name evidence="6" type="ORF">SLEP1_g55251</name>
</gene>
<feature type="domain" description="HTH myb-type" evidence="5">
    <location>
        <begin position="328"/>
        <end position="387"/>
    </location>
</feature>
<dbReference type="EMBL" id="BPVZ01000256">
    <property type="protein sequence ID" value="GKV48437.1"/>
    <property type="molecule type" value="Genomic_DNA"/>
</dbReference>
<organism evidence="6 7">
    <name type="scientific">Rubroshorea leprosula</name>
    <dbReference type="NCBI Taxonomy" id="152421"/>
    <lineage>
        <taxon>Eukaryota</taxon>
        <taxon>Viridiplantae</taxon>
        <taxon>Streptophyta</taxon>
        <taxon>Embryophyta</taxon>
        <taxon>Tracheophyta</taxon>
        <taxon>Spermatophyta</taxon>
        <taxon>Magnoliopsida</taxon>
        <taxon>eudicotyledons</taxon>
        <taxon>Gunneridae</taxon>
        <taxon>Pentapetalae</taxon>
        <taxon>rosids</taxon>
        <taxon>malvids</taxon>
        <taxon>Malvales</taxon>
        <taxon>Dipterocarpaceae</taxon>
        <taxon>Rubroshorea</taxon>
    </lineage>
</organism>
<evidence type="ECO:0000256" key="2">
    <source>
        <dbReference type="ARBA" id="ARBA00023242"/>
    </source>
</evidence>
<dbReference type="InterPro" id="IPR009057">
    <property type="entry name" value="Homeodomain-like_sf"/>
</dbReference>
<dbReference type="SMART" id="SM00717">
    <property type="entry name" value="SANT"/>
    <property type="match status" value="1"/>
</dbReference>
<name>A0AAV5MG12_9ROSI</name>
<dbReference type="CDD" id="cd11660">
    <property type="entry name" value="SANT_TRF"/>
    <property type="match status" value="1"/>
</dbReference>
<dbReference type="InterPro" id="IPR017930">
    <property type="entry name" value="Myb_dom"/>
</dbReference>
<evidence type="ECO:0000259" key="5">
    <source>
        <dbReference type="PROSITE" id="PS51294"/>
    </source>
</evidence>
<feature type="region of interest" description="Disordered" evidence="3">
    <location>
        <begin position="307"/>
        <end position="332"/>
    </location>
</feature>
<evidence type="ECO:0000313" key="7">
    <source>
        <dbReference type="Proteomes" id="UP001054252"/>
    </source>
</evidence>
<comment type="subcellular location">
    <subcellularLocation>
        <location evidence="1">Nucleus</location>
    </subcellularLocation>
</comment>
<feature type="region of interest" description="Disordered" evidence="3">
    <location>
        <begin position="1"/>
        <end position="20"/>
    </location>
</feature>
<dbReference type="Pfam" id="PF00249">
    <property type="entry name" value="Myb_DNA-binding"/>
    <property type="match status" value="1"/>
</dbReference>
<dbReference type="PANTHER" id="PTHR47122:SF5">
    <property type="entry name" value="TRF-LIKE 8"/>
    <property type="match status" value="1"/>
</dbReference>
<reference evidence="6 7" key="1">
    <citation type="journal article" date="2021" name="Commun. Biol.">
        <title>The genome of Shorea leprosula (Dipterocarpaceae) highlights the ecological relevance of drought in aseasonal tropical rainforests.</title>
        <authorList>
            <person name="Ng K.K.S."/>
            <person name="Kobayashi M.J."/>
            <person name="Fawcett J.A."/>
            <person name="Hatakeyama M."/>
            <person name="Paape T."/>
            <person name="Ng C.H."/>
            <person name="Ang C.C."/>
            <person name="Tnah L.H."/>
            <person name="Lee C.T."/>
            <person name="Nishiyama T."/>
            <person name="Sese J."/>
            <person name="O'Brien M.J."/>
            <person name="Copetti D."/>
            <person name="Mohd Noor M.I."/>
            <person name="Ong R.C."/>
            <person name="Putra M."/>
            <person name="Sireger I.Z."/>
            <person name="Indrioko S."/>
            <person name="Kosugi Y."/>
            <person name="Izuno A."/>
            <person name="Isagi Y."/>
            <person name="Lee S.L."/>
            <person name="Shimizu K.K."/>
        </authorList>
    </citation>
    <scope>NUCLEOTIDE SEQUENCE [LARGE SCALE GENOMIC DNA]</scope>
    <source>
        <strain evidence="6">214</strain>
    </source>
</reference>
<dbReference type="PANTHER" id="PTHR47122">
    <property type="entry name" value="MYB-LIKE DNA-BINDING DOMAIN CONTAINING PROTEIN, EXPRESSED"/>
    <property type="match status" value="1"/>
</dbReference>
<feature type="compositionally biased region" description="Basic residues" evidence="3">
    <location>
        <begin position="319"/>
        <end position="332"/>
    </location>
</feature>
<protein>
    <submittedName>
        <fullName evidence="6">Uncharacterized protein</fullName>
    </submittedName>
</protein>
<feature type="domain" description="Myb-like" evidence="4">
    <location>
        <begin position="328"/>
        <end position="383"/>
    </location>
</feature>
<keyword evidence="7" id="KW-1185">Reference proteome</keyword>